<dbReference type="PANTHER" id="PTHR23240:SF6">
    <property type="entry name" value="DNA CROSS-LINK REPAIR 1A PROTEIN"/>
    <property type="match status" value="1"/>
</dbReference>
<dbReference type="VEuPathDB" id="VectorBase:CSON013782"/>
<evidence type="ECO:0000256" key="3">
    <source>
        <dbReference type="ARBA" id="ARBA00022763"/>
    </source>
</evidence>
<dbReference type="InterPro" id="IPR011084">
    <property type="entry name" value="DRMBL"/>
</dbReference>
<evidence type="ECO:0000313" key="9">
    <source>
        <dbReference type="EMBL" id="SSX26710.1"/>
    </source>
</evidence>
<dbReference type="PANTHER" id="PTHR23240">
    <property type="entry name" value="DNA CROSS-LINK REPAIR PROTEIN PSO2/SNM1-RELATED"/>
    <property type="match status" value="1"/>
</dbReference>
<dbReference type="Pfam" id="PF07522">
    <property type="entry name" value="DRMBL"/>
    <property type="match status" value="1"/>
</dbReference>
<feature type="compositionally biased region" description="Polar residues" evidence="6">
    <location>
        <begin position="650"/>
        <end position="666"/>
    </location>
</feature>
<evidence type="ECO:0000313" key="8">
    <source>
        <dbReference type="EMBL" id="SSX06356.1"/>
    </source>
</evidence>
<dbReference type="Gene3D" id="3.60.15.10">
    <property type="entry name" value="Ribonuclease Z/Hydroxyacylglutathione hydrolase-like"/>
    <property type="match status" value="1"/>
</dbReference>
<dbReference type="EMBL" id="UFQT01000715">
    <property type="protein sequence ID" value="SSX26710.1"/>
    <property type="molecule type" value="Genomic_DNA"/>
</dbReference>
<feature type="region of interest" description="Disordered" evidence="6">
    <location>
        <begin position="647"/>
        <end position="666"/>
    </location>
</feature>
<dbReference type="FunFam" id="3.40.50.12650:FF:000001">
    <property type="entry name" value="DNA cross-link repair 1A"/>
    <property type="match status" value="1"/>
</dbReference>
<reference evidence="9" key="2">
    <citation type="submission" date="2018-07" db="EMBL/GenBank/DDBJ databases">
        <authorList>
            <person name="Quirk P.G."/>
            <person name="Krulwich T.A."/>
        </authorList>
    </citation>
    <scope>NUCLEOTIDE SEQUENCE</scope>
</reference>
<protein>
    <submittedName>
        <fullName evidence="8">CSON013782 protein</fullName>
    </submittedName>
</protein>
<dbReference type="GO" id="GO:0003684">
    <property type="term" value="F:damaged DNA binding"/>
    <property type="evidence" value="ECO:0007669"/>
    <property type="project" value="TreeGrafter"/>
</dbReference>
<dbReference type="GO" id="GO:0006303">
    <property type="term" value="P:double-strand break repair via nonhomologous end joining"/>
    <property type="evidence" value="ECO:0007669"/>
    <property type="project" value="TreeGrafter"/>
</dbReference>
<evidence type="ECO:0000256" key="4">
    <source>
        <dbReference type="ARBA" id="ARBA00023204"/>
    </source>
</evidence>
<dbReference type="GO" id="GO:0005634">
    <property type="term" value="C:nucleus"/>
    <property type="evidence" value="ECO:0007669"/>
    <property type="project" value="UniProtKB-SubCell"/>
</dbReference>
<feature type="compositionally biased region" description="Low complexity" evidence="6">
    <location>
        <begin position="66"/>
        <end position="77"/>
    </location>
</feature>
<dbReference type="GO" id="GO:0036297">
    <property type="term" value="P:interstrand cross-link repair"/>
    <property type="evidence" value="ECO:0007669"/>
    <property type="project" value="TreeGrafter"/>
</dbReference>
<sequence length="704" mass="80295">MDDESSSDSKIGQIKVKDFAKVNSKAINATPTPGPSKTKRTATKNVSDEPTTPAKKSRKRVSSIDTLPSTSKTSTVKKTAKIKDIKEPPSNNKLISQFFKPIDSDKKPQIIPASTERKKSDDDNGKENNVSEKSEKNTPVTSVTIPRARRKLCPGTNLKLVSNRYHDEDQTRMSEFYDKTKECEFNYYTTAQKSKLPTIIDGEIDIDSYLGVCLTEESRILDFNESQEDVKPLEQIEHELAKLIDRVENPVRDEADDERDRWNMEDNVVPVQNLTQQETQIHIPDTTPKKKGPRVKKTVICPKYKVISGTTFAVDAFRFGYIDGITHYFLTHFHSDHYIGLKKDFNRPLILSTVTASCVKKMVKVDPQYLIELNPNQSMIINDIKITAIDANHCPGAVMFAFEFPDKEISLHVGDFRASPEMESHPIFWNHNVNELYLDTTYLTSKYSLCSQEDCIRRAIEETYRYYEKHALDKVLIIVGAYVIGKEKVWTALAEKFNLKVWADKNRREALDAINNPNMIKYLVNDPKAAQMHVINMGFVNYDDLKNYLAEFENTFTHILAFKPSGWEKRSKPRHQGKISIVGLEYSEHSSYDELRRFVGFLRPRTIISTVPMGKDPNKTPTIPQEWYRGEIKPLREGNQLKIHDFATPKDSNSAQSSRSSTPIVSKLSLSVNKLNPSALKRRQETKNRVAALEVSDTIELDSD</sequence>
<dbReference type="Gene3D" id="3.40.50.12650">
    <property type="match status" value="1"/>
</dbReference>
<evidence type="ECO:0000259" key="7">
    <source>
        <dbReference type="Pfam" id="PF07522"/>
    </source>
</evidence>
<name>A0A336KNE7_CULSO</name>
<dbReference type="InterPro" id="IPR036866">
    <property type="entry name" value="RibonucZ/Hydroxyglut_hydro"/>
</dbReference>
<dbReference type="CDD" id="cd16273">
    <property type="entry name" value="SNM1A-1C-like_MBL-fold"/>
    <property type="match status" value="1"/>
</dbReference>
<keyword evidence="3" id="KW-0227">DNA damage</keyword>
<comment type="similarity">
    <text evidence="2">Belongs to the DNA repair metallo-beta-lactamase (DRMBL) family.</text>
</comment>
<evidence type="ECO:0000256" key="6">
    <source>
        <dbReference type="SAM" id="MobiDB-lite"/>
    </source>
</evidence>
<keyword evidence="5" id="KW-0539">Nucleus</keyword>
<dbReference type="EMBL" id="UFQS01000715">
    <property type="protein sequence ID" value="SSX06356.1"/>
    <property type="molecule type" value="Genomic_DNA"/>
</dbReference>
<organism evidence="8">
    <name type="scientific">Culicoides sonorensis</name>
    <name type="common">Biting midge</name>
    <dbReference type="NCBI Taxonomy" id="179676"/>
    <lineage>
        <taxon>Eukaryota</taxon>
        <taxon>Metazoa</taxon>
        <taxon>Ecdysozoa</taxon>
        <taxon>Arthropoda</taxon>
        <taxon>Hexapoda</taxon>
        <taxon>Insecta</taxon>
        <taxon>Pterygota</taxon>
        <taxon>Neoptera</taxon>
        <taxon>Endopterygota</taxon>
        <taxon>Diptera</taxon>
        <taxon>Nematocera</taxon>
        <taxon>Chironomoidea</taxon>
        <taxon>Ceratopogonidae</taxon>
        <taxon>Ceratopogoninae</taxon>
        <taxon>Culicoides</taxon>
        <taxon>Monoculicoides</taxon>
    </lineage>
</organism>
<accession>A0A336KNE7</accession>
<dbReference type="GO" id="GO:0035312">
    <property type="term" value="F:5'-3' DNA exonuclease activity"/>
    <property type="evidence" value="ECO:0007669"/>
    <property type="project" value="TreeGrafter"/>
</dbReference>
<comment type="subcellular location">
    <subcellularLocation>
        <location evidence="1">Nucleus</location>
    </subcellularLocation>
</comment>
<evidence type="ECO:0000256" key="5">
    <source>
        <dbReference type="ARBA" id="ARBA00023242"/>
    </source>
</evidence>
<dbReference type="AlphaFoldDB" id="A0A336KNE7"/>
<feature type="domain" description="DNA repair metallo-beta-lactamase" evidence="7">
    <location>
        <begin position="520"/>
        <end position="614"/>
    </location>
</feature>
<dbReference type="SUPFAM" id="SSF56281">
    <property type="entry name" value="Metallo-hydrolase/oxidoreductase"/>
    <property type="match status" value="1"/>
</dbReference>
<evidence type="ECO:0000256" key="2">
    <source>
        <dbReference type="ARBA" id="ARBA00010304"/>
    </source>
</evidence>
<dbReference type="OMA" id="NFAVDAF"/>
<feature type="compositionally biased region" description="Basic and acidic residues" evidence="6">
    <location>
        <begin position="115"/>
        <end position="136"/>
    </location>
</feature>
<reference evidence="8" key="1">
    <citation type="submission" date="2018-04" db="EMBL/GenBank/DDBJ databases">
        <authorList>
            <person name="Go L.Y."/>
            <person name="Mitchell J.A."/>
        </authorList>
    </citation>
    <scope>NUCLEOTIDE SEQUENCE</scope>
    <source>
        <tissue evidence="8">Whole organism</tissue>
    </source>
</reference>
<feature type="region of interest" description="Disordered" evidence="6">
    <location>
        <begin position="21"/>
        <end position="142"/>
    </location>
</feature>
<proteinExistence type="inferred from homology"/>
<evidence type="ECO:0000256" key="1">
    <source>
        <dbReference type="ARBA" id="ARBA00004123"/>
    </source>
</evidence>
<keyword evidence="4" id="KW-0234">DNA repair</keyword>
<gene>
    <name evidence="8" type="primary">CSON013782</name>
</gene>